<evidence type="ECO:0000313" key="5">
    <source>
        <dbReference type="EMBL" id="KZB81987.1"/>
    </source>
</evidence>
<dbReference type="RefSeq" id="WP_061980005.1">
    <property type="nucleotide sequence ID" value="NZ_FOPQ01000001.1"/>
</dbReference>
<name>A0A154MCM5_9PSEU</name>
<dbReference type="PANTHER" id="PTHR43792">
    <property type="entry name" value="GNAT FAMILY, PUTATIVE (AFU_ORTHOLOGUE AFUA_3G00765)-RELATED-RELATED"/>
    <property type="match status" value="1"/>
</dbReference>
<evidence type="ECO:0000256" key="2">
    <source>
        <dbReference type="ARBA" id="ARBA00023315"/>
    </source>
</evidence>
<dbReference type="InterPro" id="IPR000182">
    <property type="entry name" value="GNAT_dom"/>
</dbReference>
<evidence type="ECO:0000259" key="4">
    <source>
        <dbReference type="PROSITE" id="PS51186"/>
    </source>
</evidence>
<proteinExistence type="inferred from homology"/>
<dbReference type="InterPro" id="IPR051531">
    <property type="entry name" value="N-acetyltransferase"/>
</dbReference>
<dbReference type="GO" id="GO:0016747">
    <property type="term" value="F:acyltransferase activity, transferring groups other than amino-acyl groups"/>
    <property type="evidence" value="ECO:0007669"/>
    <property type="project" value="InterPro"/>
</dbReference>
<dbReference type="PANTHER" id="PTHR43792:SF8">
    <property type="entry name" value="[RIBOSOMAL PROTEIN US5]-ALANINE N-ACETYLTRANSFERASE"/>
    <property type="match status" value="1"/>
</dbReference>
<reference evidence="6 8" key="2">
    <citation type="submission" date="2016-11" db="EMBL/GenBank/DDBJ databases">
        <title>Genome sequencing of Amycolatopsis regifaucium.</title>
        <authorList>
            <person name="Mayilraj S."/>
            <person name="Kaur N."/>
        </authorList>
    </citation>
    <scope>NUCLEOTIDE SEQUENCE [LARGE SCALE GENOMIC DNA]</scope>
    <source>
        <strain evidence="6 8">GY080</strain>
    </source>
</reference>
<dbReference type="InterPro" id="IPR016181">
    <property type="entry name" value="Acyl_CoA_acyltransferase"/>
</dbReference>
<keyword evidence="2" id="KW-0012">Acyltransferase</keyword>
<dbReference type="EMBL" id="LQCI01000034">
    <property type="protein sequence ID" value="KZB81987.1"/>
    <property type="molecule type" value="Genomic_DNA"/>
</dbReference>
<gene>
    <name evidence="6" type="ORF">ATP06_0222485</name>
    <name evidence="5" type="ORF">AVL48_08505</name>
</gene>
<evidence type="ECO:0000313" key="6">
    <source>
        <dbReference type="EMBL" id="OKA05939.1"/>
    </source>
</evidence>
<dbReference type="SUPFAM" id="SSF55729">
    <property type="entry name" value="Acyl-CoA N-acyltransferases (Nat)"/>
    <property type="match status" value="1"/>
</dbReference>
<dbReference type="EMBL" id="LOBU02000015">
    <property type="protein sequence ID" value="OKA05939.1"/>
    <property type="molecule type" value="Genomic_DNA"/>
</dbReference>
<accession>A0A154MCM5</accession>
<dbReference type="Proteomes" id="UP000186883">
    <property type="component" value="Unassembled WGS sequence"/>
</dbReference>
<organism evidence="5 7">
    <name type="scientific">Amycolatopsis regifaucium</name>
    <dbReference type="NCBI Taxonomy" id="546365"/>
    <lineage>
        <taxon>Bacteria</taxon>
        <taxon>Bacillati</taxon>
        <taxon>Actinomycetota</taxon>
        <taxon>Actinomycetes</taxon>
        <taxon>Pseudonocardiales</taxon>
        <taxon>Pseudonocardiaceae</taxon>
        <taxon>Amycolatopsis</taxon>
    </lineage>
</organism>
<feature type="domain" description="N-acetyltransferase" evidence="4">
    <location>
        <begin position="16"/>
        <end position="176"/>
    </location>
</feature>
<dbReference type="PROSITE" id="PS51186">
    <property type="entry name" value="GNAT"/>
    <property type="match status" value="1"/>
</dbReference>
<reference evidence="5 7" key="1">
    <citation type="submission" date="2015-12" db="EMBL/GenBank/DDBJ databases">
        <title>Amycolatopsis regifaucium genome sequencing and assembly.</title>
        <authorList>
            <person name="Mayilraj S."/>
        </authorList>
    </citation>
    <scope>NUCLEOTIDE SEQUENCE [LARGE SCALE GENOMIC DNA]</scope>
    <source>
        <strain evidence="5 7">GY080</strain>
    </source>
</reference>
<protein>
    <submittedName>
        <fullName evidence="5">GCN5 family acetyltransferase</fullName>
    </submittedName>
    <submittedName>
        <fullName evidence="6">GNAT family N-acetyltransferase</fullName>
    </submittedName>
</protein>
<comment type="caution">
    <text evidence="5">The sequence shown here is derived from an EMBL/GenBank/DDBJ whole genome shotgun (WGS) entry which is preliminary data.</text>
</comment>
<dbReference type="Pfam" id="PF13302">
    <property type="entry name" value="Acetyltransf_3"/>
    <property type="match status" value="1"/>
</dbReference>
<dbReference type="CDD" id="cd04301">
    <property type="entry name" value="NAT_SF"/>
    <property type="match status" value="1"/>
</dbReference>
<dbReference type="Gene3D" id="3.40.630.30">
    <property type="match status" value="1"/>
</dbReference>
<keyword evidence="1 5" id="KW-0808">Transferase</keyword>
<evidence type="ECO:0000313" key="7">
    <source>
        <dbReference type="Proteomes" id="UP000076321"/>
    </source>
</evidence>
<dbReference type="AlphaFoldDB" id="A0A154MCM5"/>
<evidence type="ECO:0000256" key="1">
    <source>
        <dbReference type="ARBA" id="ARBA00022679"/>
    </source>
</evidence>
<comment type="similarity">
    <text evidence="3">Belongs to the acetyltransferase family. RimJ subfamily.</text>
</comment>
<evidence type="ECO:0000313" key="8">
    <source>
        <dbReference type="Proteomes" id="UP000186883"/>
    </source>
</evidence>
<sequence>MTPLPWPSTPPAYGSVVLREFTEADVRLALELGEDPYVPLIGSLPAHPTRQEAEAWVRRQQSRHAEGRGFPFVIDVAGTGVGTVGLWLRKLSEGIGIVGYSISPEHRRRGFASDALKAITPFAWTVPGVERIELYIEPWNRGSLRAAEKAGYRREALLPAHQEIGGFARDMLLYAAP</sequence>
<evidence type="ECO:0000256" key="3">
    <source>
        <dbReference type="ARBA" id="ARBA00038502"/>
    </source>
</evidence>
<keyword evidence="8" id="KW-1185">Reference proteome</keyword>
<dbReference type="Proteomes" id="UP000076321">
    <property type="component" value="Unassembled WGS sequence"/>
</dbReference>